<evidence type="ECO:0000256" key="6">
    <source>
        <dbReference type="ARBA" id="ARBA00023136"/>
    </source>
</evidence>
<comment type="caution">
    <text evidence="9">The sequence shown here is derived from an EMBL/GenBank/DDBJ whole genome shotgun (WGS) entry which is preliminary data.</text>
</comment>
<feature type="transmembrane region" description="Helical" evidence="7">
    <location>
        <begin position="77"/>
        <end position="98"/>
    </location>
</feature>
<feature type="transmembrane region" description="Helical" evidence="7">
    <location>
        <begin position="310"/>
        <end position="327"/>
    </location>
</feature>
<feature type="domain" description="Acyltransferase 3" evidence="8">
    <location>
        <begin position="75"/>
        <end position="394"/>
    </location>
</feature>
<proteinExistence type="inferred from homology"/>
<evidence type="ECO:0000313" key="10">
    <source>
        <dbReference type="Proteomes" id="UP000460257"/>
    </source>
</evidence>
<keyword evidence="5 7" id="KW-1133">Transmembrane helix</keyword>
<evidence type="ECO:0000259" key="8">
    <source>
        <dbReference type="Pfam" id="PF01757"/>
    </source>
</evidence>
<feature type="transmembrane region" description="Helical" evidence="7">
    <location>
        <begin position="348"/>
        <end position="369"/>
    </location>
</feature>
<evidence type="ECO:0000256" key="7">
    <source>
        <dbReference type="SAM" id="Phobius"/>
    </source>
</evidence>
<dbReference type="GO" id="GO:0016413">
    <property type="term" value="F:O-acetyltransferase activity"/>
    <property type="evidence" value="ECO:0007669"/>
    <property type="project" value="TreeGrafter"/>
</dbReference>
<dbReference type="GO" id="GO:0005886">
    <property type="term" value="C:plasma membrane"/>
    <property type="evidence" value="ECO:0007669"/>
    <property type="project" value="UniProtKB-SubCell"/>
</dbReference>
<keyword evidence="9" id="KW-0808">Transferase</keyword>
<keyword evidence="6 7" id="KW-0472">Membrane</keyword>
<dbReference type="AlphaFoldDB" id="A0A6N7J0Y1"/>
<feature type="transmembrane region" description="Helical" evidence="7">
    <location>
        <begin position="285"/>
        <end position="304"/>
    </location>
</feature>
<evidence type="ECO:0000256" key="4">
    <source>
        <dbReference type="ARBA" id="ARBA00022692"/>
    </source>
</evidence>
<feature type="transmembrane region" description="Helical" evidence="7">
    <location>
        <begin position="227"/>
        <end position="244"/>
    </location>
</feature>
<sequence>MSTEFLIFLIFVGSAQKLSVTFVHDSQLTLQYLPQSAFLHCRFEQHADFVYNMNVTFCNLKVSGSCKNMAKRRSDLSVMRITATLAVILLHTCSTISQNPDIFKINKGQYLLFTTIVCLMNWAVPLFFMITGTLMLNPKKKLSVRDAVFKYAKRIFLALMIFGIPMAWVVVLITHRQISLKLILLGILDTIEGKSFSHLWYLYAIIGLYLIIPMLKPYVNSTSINTKRYILIVLFAFNFCFTLIDRLFNIHIAFELPIAGNSVFYLLTGEYLNEISADGDIDRKLNAFLIAVVVGTIIAINIIAYPKAPLFLGYDSPFIAALSILIYRQLFGVKCGLRHLWGIDRLTFGVYLIHPIFIHLAYNFLGITPMDFKPLLLSILVIWAVVVTLSFVSSYILKHIKWLRDNIL</sequence>
<comment type="similarity">
    <text evidence="2">Belongs to the acyltransferase 3 family.</text>
</comment>
<reference evidence="9" key="1">
    <citation type="journal article" date="2020" name="Appl. Environ. Microbiol.">
        <title>Medium-Chain Fatty Acid Synthesis by 'Candidatus Weimeria bifida' gen. nov., sp. nov., and 'Candidatus Pseudoramibacter fermentans' sp. nov.</title>
        <authorList>
            <person name="Scarborough M.J."/>
            <person name="Myers K.S."/>
            <person name="Donohue T.J."/>
            <person name="Noguera D.R."/>
        </authorList>
    </citation>
    <scope>NUCLEOTIDE SEQUENCE</scope>
    <source>
        <strain evidence="9">LCO1.1</strain>
    </source>
</reference>
<name>A0A6N7J0Y1_9FIRM</name>
<dbReference type="EMBL" id="VOGC01000004">
    <property type="protein sequence ID" value="MQN01267.1"/>
    <property type="molecule type" value="Genomic_DNA"/>
</dbReference>
<dbReference type="Pfam" id="PF01757">
    <property type="entry name" value="Acyl_transf_3"/>
    <property type="match status" value="1"/>
</dbReference>
<feature type="transmembrane region" description="Helical" evidence="7">
    <location>
        <begin position="155"/>
        <end position="178"/>
    </location>
</feature>
<protein>
    <submittedName>
        <fullName evidence="9">Acyltransferase</fullName>
    </submittedName>
</protein>
<gene>
    <name evidence="9" type="ORF">FRC54_04885</name>
</gene>
<dbReference type="PANTHER" id="PTHR40074:SF2">
    <property type="entry name" value="O-ACETYLTRANSFERASE WECH"/>
    <property type="match status" value="1"/>
</dbReference>
<keyword evidence="3" id="KW-1003">Cell membrane</keyword>
<evidence type="ECO:0000313" key="9">
    <source>
        <dbReference type="EMBL" id="MQN01267.1"/>
    </source>
</evidence>
<comment type="subcellular location">
    <subcellularLocation>
        <location evidence="1">Cell membrane</location>
        <topology evidence="1">Multi-pass membrane protein</topology>
    </subcellularLocation>
</comment>
<feature type="transmembrane region" description="Helical" evidence="7">
    <location>
        <begin position="198"/>
        <end position="215"/>
    </location>
</feature>
<keyword evidence="4 7" id="KW-0812">Transmembrane</keyword>
<feature type="transmembrane region" description="Helical" evidence="7">
    <location>
        <begin position="375"/>
        <end position="397"/>
    </location>
</feature>
<evidence type="ECO:0000256" key="1">
    <source>
        <dbReference type="ARBA" id="ARBA00004651"/>
    </source>
</evidence>
<dbReference type="Proteomes" id="UP000460257">
    <property type="component" value="Unassembled WGS sequence"/>
</dbReference>
<organism evidence="9 10">
    <name type="scientific">Candidatus Weimeria bifida</name>
    <dbReference type="NCBI Taxonomy" id="2599074"/>
    <lineage>
        <taxon>Bacteria</taxon>
        <taxon>Bacillati</taxon>
        <taxon>Bacillota</taxon>
        <taxon>Clostridia</taxon>
        <taxon>Lachnospirales</taxon>
        <taxon>Lachnospiraceae</taxon>
        <taxon>Candidatus Weimeria</taxon>
    </lineage>
</organism>
<evidence type="ECO:0000256" key="5">
    <source>
        <dbReference type="ARBA" id="ARBA00022989"/>
    </source>
</evidence>
<feature type="transmembrane region" description="Helical" evidence="7">
    <location>
        <begin position="250"/>
        <end position="273"/>
    </location>
</feature>
<evidence type="ECO:0000256" key="2">
    <source>
        <dbReference type="ARBA" id="ARBA00007400"/>
    </source>
</evidence>
<dbReference type="PANTHER" id="PTHR40074">
    <property type="entry name" value="O-ACETYLTRANSFERASE WECH"/>
    <property type="match status" value="1"/>
</dbReference>
<evidence type="ECO:0000256" key="3">
    <source>
        <dbReference type="ARBA" id="ARBA00022475"/>
    </source>
</evidence>
<dbReference type="InterPro" id="IPR002656">
    <property type="entry name" value="Acyl_transf_3_dom"/>
</dbReference>
<accession>A0A6N7J0Y1</accession>
<keyword evidence="9" id="KW-0012">Acyltransferase</keyword>
<keyword evidence="10" id="KW-1185">Reference proteome</keyword>
<dbReference type="GO" id="GO:0009246">
    <property type="term" value="P:enterobacterial common antigen biosynthetic process"/>
    <property type="evidence" value="ECO:0007669"/>
    <property type="project" value="TreeGrafter"/>
</dbReference>
<feature type="transmembrane region" description="Helical" evidence="7">
    <location>
        <begin position="110"/>
        <end position="134"/>
    </location>
</feature>